<keyword evidence="7" id="KW-0472">Membrane</keyword>
<feature type="transmembrane region" description="Helical" evidence="7">
    <location>
        <begin position="41"/>
        <end position="62"/>
    </location>
</feature>
<evidence type="ECO:0000256" key="7">
    <source>
        <dbReference type="SAM" id="Phobius"/>
    </source>
</evidence>
<feature type="region of interest" description="Disordered" evidence="6">
    <location>
        <begin position="81"/>
        <end position="142"/>
    </location>
</feature>
<feature type="active site" evidence="5">
    <location>
        <position position="459"/>
    </location>
</feature>
<evidence type="ECO:0000313" key="10">
    <source>
        <dbReference type="Proteomes" id="UP000594637"/>
    </source>
</evidence>
<evidence type="ECO:0000313" key="9">
    <source>
        <dbReference type="EMBL" id="QPL05312.1"/>
    </source>
</evidence>
<evidence type="ECO:0000256" key="2">
    <source>
        <dbReference type="ARBA" id="ARBA00022670"/>
    </source>
</evidence>
<organism evidence="9 10">
    <name type="scientific">Actinomyces respiraculi</name>
    <dbReference type="NCBI Taxonomy" id="2744574"/>
    <lineage>
        <taxon>Bacteria</taxon>
        <taxon>Bacillati</taxon>
        <taxon>Actinomycetota</taxon>
        <taxon>Actinomycetes</taxon>
        <taxon>Actinomycetales</taxon>
        <taxon>Actinomycetaceae</taxon>
        <taxon>Actinomyces</taxon>
    </lineage>
</organism>
<name>A0A7T0LKI6_9ACTO</name>
<feature type="compositionally biased region" description="Gly residues" evidence="6">
    <location>
        <begin position="118"/>
        <end position="130"/>
    </location>
</feature>
<dbReference type="SMART" id="SM00230">
    <property type="entry name" value="CysPc"/>
    <property type="match status" value="1"/>
</dbReference>
<dbReference type="SUPFAM" id="SSF54001">
    <property type="entry name" value="Cysteine proteinases"/>
    <property type="match status" value="1"/>
</dbReference>
<dbReference type="InterPro" id="IPR000169">
    <property type="entry name" value="Pept_cys_AS"/>
</dbReference>
<feature type="region of interest" description="Disordered" evidence="6">
    <location>
        <begin position="418"/>
        <end position="446"/>
    </location>
</feature>
<feature type="active site" evidence="5">
    <location>
        <position position="483"/>
    </location>
</feature>
<comment type="similarity">
    <text evidence="1">Belongs to the peptidase C2 family.</text>
</comment>
<gene>
    <name evidence="9" type="ORF">ID810_11465</name>
</gene>
<reference evidence="9 10" key="1">
    <citation type="submission" date="2020-11" db="EMBL/GenBank/DDBJ databases">
        <title>Actinomyces sp. ZJ750.</title>
        <authorList>
            <person name="Zhou J."/>
        </authorList>
    </citation>
    <scope>NUCLEOTIDE SEQUENCE [LARGE SCALE GENOMIC DNA]</scope>
    <source>
        <strain evidence="9 10">ZJ750</strain>
    </source>
</reference>
<protein>
    <recommendedName>
        <fullName evidence="8">Calpain catalytic domain-containing protein</fullName>
    </recommendedName>
</protein>
<sequence length="511" mass="55325">MALTPSAGSRPGTRRPHADPLSARLRLWPLRGAQGQASAEYAGVIMVAVIVILALGAVFTPMGGRIATGVQCAIESVFSDGGGGGCGGEPATPVTVGRPKGDEAYAPNDAAGSRPQGPAGGQPQGPGGGQPQNPRPKEPVDQQKVNEALKGVHEDLRTGWFNPVSSRDLDSIENRLKGLNGAEVDSVIAGMSDDELRRWVQEMEQGWRPFGTGGWSTERRQQMWTRVLPNASYDTVRRLAGITQDIQPRFDDVEGDDESTEEEGQEFSYRESKGLPVVNGVSPSDIRQGLIGDCWYIASLKAVAASDPSVIENAITDNGNGTYTVRLYRDGKPVYITVTGDQVIMPDGDQGYARSTDKSELWPEIMEKALASYEGSYGAIEGGWASNGMEVLTGKPSTRRSTDSYSAADLKAELDQGHAVALSSQPTPRSSRNENPLYDKHHPRDSKGNELWERLMYGHAYQVVSVDLGDPSDPSDDTVTIQNPWYPDQPMTLPYEDWRNGFTQVHVNPVK</sequence>
<dbReference type="Pfam" id="PF00648">
    <property type="entry name" value="Peptidase_C2"/>
    <property type="match status" value="1"/>
</dbReference>
<evidence type="ECO:0000256" key="5">
    <source>
        <dbReference type="PROSITE-ProRule" id="PRU00239"/>
    </source>
</evidence>
<evidence type="ECO:0000259" key="8">
    <source>
        <dbReference type="PROSITE" id="PS50203"/>
    </source>
</evidence>
<dbReference type="InterPro" id="IPR038765">
    <property type="entry name" value="Papain-like_cys_pep_sf"/>
</dbReference>
<evidence type="ECO:0000256" key="4">
    <source>
        <dbReference type="ARBA" id="ARBA00022807"/>
    </source>
</evidence>
<dbReference type="PROSITE" id="PS00139">
    <property type="entry name" value="THIOL_PROTEASE_CYS"/>
    <property type="match status" value="1"/>
</dbReference>
<keyword evidence="7" id="KW-1133">Transmembrane helix</keyword>
<dbReference type="RefSeq" id="WP_166858307.1">
    <property type="nucleotide sequence ID" value="NZ_CP063989.1"/>
</dbReference>
<dbReference type="InterPro" id="IPR001300">
    <property type="entry name" value="Peptidase_C2_calpain_cat"/>
</dbReference>
<keyword evidence="10" id="KW-1185">Reference proteome</keyword>
<feature type="region of interest" description="Disordered" evidence="6">
    <location>
        <begin position="1"/>
        <end position="20"/>
    </location>
</feature>
<accession>A0A7T0LKI6</accession>
<dbReference type="PROSITE" id="PS50203">
    <property type="entry name" value="CALPAIN_CAT"/>
    <property type="match status" value="1"/>
</dbReference>
<evidence type="ECO:0000256" key="3">
    <source>
        <dbReference type="ARBA" id="ARBA00022801"/>
    </source>
</evidence>
<dbReference type="GO" id="GO:0006508">
    <property type="term" value="P:proteolysis"/>
    <property type="evidence" value="ECO:0007669"/>
    <property type="project" value="UniProtKB-KW"/>
</dbReference>
<dbReference type="PRINTS" id="PR00704">
    <property type="entry name" value="CALPAIN"/>
</dbReference>
<dbReference type="PANTHER" id="PTHR10183:SF379">
    <property type="entry name" value="CALPAIN-5"/>
    <property type="match status" value="1"/>
</dbReference>
<feature type="compositionally biased region" description="Basic and acidic residues" evidence="6">
    <location>
        <begin position="437"/>
        <end position="446"/>
    </location>
</feature>
<evidence type="ECO:0000256" key="6">
    <source>
        <dbReference type="SAM" id="MobiDB-lite"/>
    </source>
</evidence>
<dbReference type="Proteomes" id="UP000594637">
    <property type="component" value="Chromosome"/>
</dbReference>
<feature type="domain" description="Calpain catalytic" evidence="8">
    <location>
        <begin position="277"/>
        <end position="511"/>
    </location>
</feature>
<dbReference type="AlphaFoldDB" id="A0A7T0LKI6"/>
<keyword evidence="3 5" id="KW-0378">Hydrolase</keyword>
<keyword evidence="7" id="KW-0812">Transmembrane</keyword>
<keyword evidence="4 5" id="KW-0788">Thiol protease</keyword>
<proteinExistence type="inferred from homology"/>
<dbReference type="GO" id="GO:0004198">
    <property type="term" value="F:calcium-dependent cysteine-type endopeptidase activity"/>
    <property type="evidence" value="ECO:0007669"/>
    <property type="project" value="InterPro"/>
</dbReference>
<feature type="active site" evidence="5">
    <location>
        <position position="294"/>
    </location>
</feature>
<dbReference type="InterPro" id="IPR022684">
    <property type="entry name" value="Calpain_cysteine_protease"/>
</dbReference>
<dbReference type="KEGG" id="arep:ID810_11465"/>
<evidence type="ECO:0000256" key="1">
    <source>
        <dbReference type="ARBA" id="ARBA00007623"/>
    </source>
</evidence>
<feature type="compositionally biased region" description="Polar residues" evidence="6">
    <location>
        <begin position="422"/>
        <end position="434"/>
    </location>
</feature>
<dbReference type="PANTHER" id="PTHR10183">
    <property type="entry name" value="CALPAIN"/>
    <property type="match status" value="1"/>
</dbReference>
<dbReference type="EMBL" id="CP063989">
    <property type="protein sequence ID" value="QPL05312.1"/>
    <property type="molecule type" value="Genomic_DNA"/>
</dbReference>
<keyword evidence="2 5" id="KW-0645">Protease</keyword>